<evidence type="ECO:0000259" key="8">
    <source>
        <dbReference type="Pfam" id="PF00155"/>
    </source>
</evidence>
<organism evidence="9 10">
    <name type="scientific">Methylomirabilis oxygeniifera</name>
    <dbReference type="NCBI Taxonomy" id="671143"/>
    <lineage>
        <taxon>Bacteria</taxon>
        <taxon>Candidatus Methylomirabilota</taxon>
        <taxon>Candidatus Methylomirabilia</taxon>
        <taxon>Candidatus Methylomirabilales</taxon>
        <taxon>Candidatus Methylomirabilaceae</taxon>
        <taxon>Candidatus Methylomirabilis</taxon>
    </lineage>
</organism>
<dbReference type="Proteomes" id="UP000006898">
    <property type="component" value="Chromosome"/>
</dbReference>
<dbReference type="EC" id="2.6.1.-" evidence="7"/>
<dbReference type="STRING" id="671143.DAMO_2313"/>
<evidence type="ECO:0000256" key="1">
    <source>
        <dbReference type="ARBA" id="ARBA00001933"/>
    </source>
</evidence>
<evidence type="ECO:0000256" key="7">
    <source>
        <dbReference type="RuleBase" id="RU000481"/>
    </source>
</evidence>
<accession>D5MIK6</accession>
<comment type="catalytic activity">
    <reaction evidence="6">
        <text>(2S,6S)-2,6-diaminopimelate + 2-oxoglutarate = (S)-2,3,4,5-tetrahydrodipicolinate + L-glutamate + H2O + H(+)</text>
        <dbReference type="Rhea" id="RHEA:23988"/>
        <dbReference type="ChEBI" id="CHEBI:15377"/>
        <dbReference type="ChEBI" id="CHEBI:15378"/>
        <dbReference type="ChEBI" id="CHEBI:16810"/>
        <dbReference type="ChEBI" id="CHEBI:16845"/>
        <dbReference type="ChEBI" id="CHEBI:29985"/>
        <dbReference type="ChEBI" id="CHEBI:57609"/>
        <dbReference type="EC" id="2.6.1.83"/>
    </reaction>
</comment>
<gene>
    <name evidence="9" type="ORF">DAMO_2313</name>
</gene>
<evidence type="ECO:0000256" key="3">
    <source>
        <dbReference type="ARBA" id="ARBA00022576"/>
    </source>
</evidence>
<protein>
    <recommendedName>
        <fullName evidence="7">Aminotransferase</fullName>
        <ecNumber evidence="7">2.6.1.-</ecNumber>
    </recommendedName>
</protein>
<dbReference type="GO" id="GO:0030170">
    <property type="term" value="F:pyridoxal phosphate binding"/>
    <property type="evidence" value="ECO:0007669"/>
    <property type="project" value="InterPro"/>
</dbReference>
<dbReference type="NCBIfam" id="TIGR03540">
    <property type="entry name" value="DapC_direct"/>
    <property type="match status" value="1"/>
</dbReference>
<dbReference type="InterPro" id="IPR019942">
    <property type="entry name" value="DapL/ALD1"/>
</dbReference>
<dbReference type="NCBIfam" id="NF006756">
    <property type="entry name" value="PRK09276.1"/>
    <property type="match status" value="1"/>
</dbReference>
<dbReference type="Pfam" id="PF00155">
    <property type="entry name" value="Aminotran_1_2"/>
    <property type="match status" value="1"/>
</dbReference>
<evidence type="ECO:0000256" key="4">
    <source>
        <dbReference type="ARBA" id="ARBA00022679"/>
    </source>
</evidence>
<dbReference type="AlphaFoldDB" id="D5MIK6"/>
<dbReference type="InterPro" id="IPR019881">
    <property type="entry name" value="DAP-NH2Trfase_DapL_Desulfo"/>
</dbReference>
<keyword evidence="3 7" id="KW-0032">Aminotransferase</keyword>
<dbReference type="InterPro" id="IPR015421">
    <property type="entry name" value="PyrdxlP-dep_Trfase_major"/>
</dbReference>
<sequence length="393" mass="42933">MGEPFSVAQRLSKLPPYLFAEIDRLKQDAIRRGMDIINLGVGDPDLPTPSHIIARMQQASADSRNHQYPSYEGMLSFRQAVADWYGKRFGVTLDPQTEVLSLIGSKEGIGHIPLAFIDPGDVVLVPDPGYPVYQAGTVFADGIPYFMPLTRERSFLPDLEAIPSEVLKKARIMFLNYPNNPTAAVASGAFFAEAVAFARRHRLILCHDAAYSEMAYDGYLPESLLAVEGAKDVAIEYHSLSKTYNMTGWRIGFAVGCREVLSGLGRIKTNLDSGVFQAVQEAAIAALNGPQECVEAMRAVYKERRDALVDGLLALGFVVDKPQATFYVWIGVPKEHTSASFASALLSDVGIVMTPGTGFGRSGEGYIRAALTVDVSRIREAIERIAASNLRPR</sequence>
<dbReference type="eggNOG" id="COG0436">
    <property type="taxonomic scope" value="Bacteria"/>
</dbReference>
<dbReference type="InterPro" id="IPR015422">
    <property type="entry name" value="PyrdxlP-dep_Trfase_small"/>
</dbReference>
<dbReference type="KEGG" id="mox:DAMO_2313"/>
<dbReference type="PANTHER" id="PTHR42832:SF3">
    <property type="entry name" value="L-GLUTAMINE--4-(METHYLSULFANYL)-2-OXOBUTANOATE AMINOTRANSFERASE"/>
    <property type="match status" value="1"/>
</dbReference>
<proteinExistence type="inferred from homology"/>
<keyword evidence="5" id="KW-0663">Pyridoxal phosphate</keyword>
<dbReference type="InterPro" id="IPR050881">
    <property type="entry name" value="LL-DAP_aminotransferase"/>
</dbReference>
<reference evidence="9 10" key="1">
    <citation type="journal article" date="2010" name="Nature">
        <title>Nitrite-driven anaerobic methane oxidation by oxygenic bacteria.</title>
        <authorList>
            <person name="Ettwig K.F."/>
            <person name="Butler M.K."/>
            <person name="Le Paslier D."/>
            <person name="Pelletier E."/>
            <person name="Mangenot S."/>
            <person name="Kuypers M.M.M."/>
            <person name="Schreiber F."/>
            <person name="Dutilh B.E."/>
            <person name="Zedelius J."/>
            <person name="de Beer D."/>
            <person name="Gloerich J."/>
            <person name="Wessels H.J.C.T."/>
            <person name="van Allen T."/>
            <person name="Luesken F."/>
            <person name="Wu M."/>
            <person name="van de Pas-Schoonen K.T."/>
            <person name="Op den Camp H.J.M."/>
            <person name="Janssen-Megens E.M."/>
            <person name="Francoijs K-J."/>
            <person name="Stunnenberg H."/>
            <person name="Weissenbach J."/>
            <person name="Jetten M.S.M."/>
            <person name="Strous M."/>
        </authorList>
    </citation>
    <scope>NUCLEOTIDE SEQUENCE [LARGE SCALE GENOMIC DNA]</scope>
</reference>
<name>D5MIK6_METO1</name>
<dbReference type="EMBL" id="FP565575">
    <property type="protein sequence ID" value="CBE69363.1"/>
    <property type="molecule type" value="Genomic_DNA"/>
</dbReference>
<evidence type="ECO:0000256" key="6">
    <source>
        <dbReference type="ARBA" id="ARBA00051934"/>
    </source>
</evidence>
<comment type="cofactor">
    <cofactor evidence="1 7">
        <name>pyridoxal 5'-phosphate</name>
        <dbReference type="ChEBI" id="CHEBI:597326"/>
    </cofactor>
</comment>
<dbReference type="PATRIC" id="fig|671143.5.peg.2039"/>
<dbReference type="HOGENOM" id="CLU_017584_4_5_0"/>
<evidence type="ECO:0000313" key="9">
    <source>
        <dbReference type="EMBL" id="CBE69363.1"/>
    </source>
</evidence>
<dbReference type="GO" id="GO:0010285">
    <property type="term" value="F:L,L-diaminopimelate aminotransferase activity"/>
    <property type="evidence" value="ECO:0007669"/>
    <property type="project" value="UniProtKB-EC"/>
</dbReference>
<dbReference type="InterPro" id="IPR004839">
    <property type="entry name" value="Aminotransferase_I/II_large"/>
</dbReference>
<dbReference type="Gene3D" id="3.90.1150.10">
    <property type="entry name" value="Aspartate Aminotransferase, domain 1"/>
    <property type="match status" value="1"/>
</dbReference>
<dbReference type="InterPro" id="IPR004838">
    <property type="entry name" value="NHTrfase_class1_PyrdxlP-BS"/>
</dbReference>
<dbReference type="UniPathway" id="UPA00034">
    <property type="reaction ID" value="UER00466"/>
</dbReference>
<dbReference type="GO" id="GO:0009089">
    <property type="term" value="P:lysine biosynthetic process via diaminopimelate"/>
    <property type="evidence" value="ECO:0007669"/>
    <property type="project" value="UniProtKB-UniPathway"/>
</dbReference>
<evidence type="ECO:0000313" key="10">
    <source>
        <dbReference type="Proteomes" id="UP000006898"/>
    </source>
</evidence>
<dbReference type="Gene3D" id="3.40.640.10">
    <property type="entry name" value="Type I PLP-dependent aspartate aminotransferase-like (Major domain)"/>
    <property type="match status" value="1"/>
</dbReference>
<evidence type="ECO:0000256" key="2">
    <source>
        <dbReference type="ARBA" id="ARBA00004982"/>
    </source>
</evidence>
<dbReference type="InterPro" id="IPR015424">
    <property type="entry name" value="PyrdxlP-dep_Trfase"/>
</dbReference>
<comment type="pathway">
    <text evidence="2">Amino-acid biosynthesis; L-lysine biosynthesis via DAP pathway; LL-2,6-diaminopimelate from (S)-tetrahydrodipicolinate (aminotransferase route): step 1/1.</text>
</comment>
<dbReference type="CDD" id="cd00609">
    <property type="entry name" value="AAT_like"/>
    <property type="match status" value="1"/>
</dbReference>
<dbReference type="HAMAP" id="MF_01642">
    <property type="entry name" value="DapL_aminotrans_1"/>
    <property type="match status" value="1"/>
</dbReference>
<dbReference type="PROSITE" id="PS00105">
    <property type="entry name" value="AA_TRANSFER_CLASS_1"/>
    <property type="match status" value="1"/>
</dbReference>
<comment type="similarity">
    <text evidence="7">Belongs to the class-I pyridoxal-phosphate-dependent aminotransferase family.</text>
</comment>
<feature type="domain" description="Aminotransferase class I/classII large" evidence="8">
    <location>
        <begin position="35"/>
        <end position="385"/>
    </location>
</feature>
<keyword evidence="4 7" id="KW-0808">Transferase</keyword>
<dbReference type="SUPFAM" id="SSF53383">
    <property type="entry name" value="PLP-dependent transferases"/>
    <property type="match status" value="1"/>
</dbReference>
<dbReference type="PANTHER" id="PTHR42832">
    <property type="entry name" value="AMINO ACID AMINOTRANSFERASE"/>
    <property type="match status" value="1"/>
</dbReference>
<evidence type="ECO:0000256" key="5">
    <source>
        <dbReference type="ARBA" id="ARBA00022898"/>
    </source>
</evidence>